<evidence type="ECO:0000313" key="13">
    <source>
        <dbReference type="Proteomes" id="UP000028531"/>
    </source>
</evidence>
<evidence type="ECO:0000256" key="2">
    <source>
        <dbReference type="ARBA" id="ARBA00009045"/>
    </source>
</evidence>
<dbReference type="GO" id="GO:0004252">
    <property type="term" value="F:serine-type endopeptidase activity"/>
    <property type="evidence" value="ECO:0007669"/>
    <property type="project" value="InterPro"/>
</dbReference>
<dbReference type="EMBL" id="PVNA01000003">
    <property type="protein sequence ID" value="PRX13545.1"/>
    <property type="molecule type" value="Genomic_DNA"/>
</dbReference>
<feature type="transmembrane region" description="Helical" evidence="7">
    <location>
        <begin position="109"/>
        <end position="126"/>
    </location>
</feature>
<dbReference type="AlphaFoldDB" id="A0A081DF39"/>
<dbReference type="InterPro" id="IPR050925">
    <property type="entry name" value="Rhomboid_protease_S54"/>
</dbReference>
<comment type="caution">
    <text evidence="9">The sequence shown here is derived from an EMBL/GenBank/DDBJ whole genome shotgun (WGS) entry which is preliminary data.</text>
</comment>
<dbReference type="EMBL" id="BBLG01000010">
    <property type="protein sequence ID" value="GAK77535.1"/>
    <property type="molecule type" value="Genomic_DNA"/>
</dbReference>
<feature type="transmembrane region" description="Helical" evidence="7">
    <location>
        <begin position="58"/>
        <end position="76"/>
    </location>
</feature>
<dbReference type="InterPro" id="IPR035952">
    <property type="entry name" value="Rhomboid-like_sf"/>
</dbReference>
<evidence type="ECO:0000313" key="11">
    <source>
        <dbReference type="EMBL" id="KEZ93330.1"/>
    </source>
</evidence>
<dbReference type="Proteomes" id="UP000028531">
    <property type="component" value="Unassembled WGS sequence"/>
</dbReference>
<organism evidence="9 14">
    <name type="scientific">Nonlabens ulvanivorans</name>
    <name type="common">Persicivirga ulvanivorans</name>
    <dbReference type="NCBI Taxonomy" id="906888"/>
    <lineage>
        <taxon>Bacteria</taxon>
        <taxon>Pseudomonadati</taxon>
        <taxon>Bacteroidota</taxon>
        <taxon>Flavobacteriia</taxon>
        <taxon>Flavobacteriales</taxon>
        <taxon>Flavobacteriaceae</taxon>
        <taxon>Nonlabens</taxon>
    </lineage>
</organism>
<feature type="transmembrane region" description="Helical" evidence="7">
    <location>
        <begin position="132"/>
        <end position="153"/>
    </location>
</feature>
<comment type="similarity">
    <text evidence="2">Belongs to the peptidase S54 family.</text>
</comment>
<dbReference type="Gene3D" id="1.20.1540.10">
    <property type="entry name" value="Rhomboid-like"/>
    <property type="match status" value="1"/>
</dbReference>
<feature type="transmembrane region" description="Helical" evidence="7">
    <location>
        <begin position="82"/>
        <end position="102"/>
    </location>
</feature>
<evidence type="ECO:0000256" key="1">
    <source>
        <dbReference type="ARBA" id="ARBA00004141"/>
    </source>
</evidence>
<reference evidence="11 13" key="2">
    <citation type="submission" date="2014-07" db="EMBL/GenBank/DDBJ databases">
        <title>Draft genome sequence of Nonlabens ulvanivorans, an ulvan degrading bacterium.</title>
        <authorList>
            <person name="Kopel M."/>
            <person name="Helbert W."/>
            <person name="Henrissat B."/>
            <person name="Doniger T."/>
            <person name="Banin E."/>
        </authorList>
    </citation>
    <scope>NUCLEOTIDE SEQUENCE [LARGE SCALE GENOMIC DNA]</scope>
    <source>
        <strain evidence="11 13">PLR</strain>
    </source>
</reference>
<keyword evidence="11" id="KW-0645">Protease</keyword>
<evidence type="ECO:0000256" key="5">
    <source>
        <dbReference type="ARBA" id="ARBA00022989"/>
    </source>
</evidence>
<dbReference type="RefSeq" id="WP_036585114.1">
    <property type="nucleotide sequence ID" value="NZ_CP136694.1"/>
</dbReference>
<gene>
    <name evidence="11" type="ORF">IL45_14535</name>
    <name evidence="10" type="ORF">JCM19275_1648</name>
    <name evidence="9" type="ORF">JCM19296_3143</name>
    <name evidence="12" type="ORF">LY02_01788</name>
</gene>
<dbReference type="EMBL" id="JPJI01000032">
    <property type="protein sequence ID" value="KEZ93330.1"/>
    <property type="molecule type" value="Genomic_DNA"/>
</dbReference>
<dbReference type="Proteomes" id="UP000029647">
    <property type="component" value="Unassembled WGS sequence"/>
</dbReference>
<protein>
    <submittedName>
        <fullName evidence="9 12">Rhomboid family protein</fullName>
    </submittedName>
    <submittedName>
        <fullName evidence="11">Protease</fullName>
    </submittedName>
</protein>
<sequence length="212" mass="23615">MNQGLDIVTIVIIVACALVSFKGFQDRFFFDKYKFNIAGIQRGEQLRFLTSGFLHADLQHLIFNMLTLYFFAHYVVVDLGDIGFLVVYFASLLGGGVLSYLFHQDEYHYSAIGASGAVMGIIYSAILLEPGIYIYGIIPGFVFAIGYLAYSIYGMKNKSDNIGHDAHFGGAVAGYVVTILYDYHIIFEQTLTVVLMLLPIVALFILKKMGKL</sequence>
<feature type="transmembrane region" description="Helical" evidence="7">
    <location>
        <begin position="189"/>
        <end position="206"/>
    </location>
</feature>
<dbReference type="SUPFAM" id="SSF144091">
    <property type="entry name" value="Rhomboid-like"/>
    <property type="match status" value="1"/>
</dbReference>
<evidence type="ECO:0000256" key="3">
    <source>
        <dbReference type="ARBA" id="ARBA00022692"/>
    </source>
</evidence>
<keyword evidence="4" id="KW-0378">Hydrolase</keyword>
<evidence type="ECO:0000259" key="8">
    <source>
        <dbReference type="Pfam" id="PF01694"/>
    </source>
</evidence>
<comment type="subcellular location">
    <subcellularLocation>
        <location evidence="1">Membrane</location>
        <topology evidence="1">Multi-pass membrane protein</topology>
    </subcellularLocation>
</comment>
<reference evidence="14 15" key="1">
    <citation type="journal article" date="2014" name="Genome Announc.">
        <title>Draft Genome Sequences of Marine Flavobacterium Nonlabens Strains NR17, NR24, NR27, NR32, NR33, and Ara13.</title>
        <authorList>
            <person name="Nakanishi M."/>
            <person name="Meirelles P."/>
            <person name="Suzuki R."/>
            <person name="Takatani N."/>
            <person name="Mino S."/>
            <person name="Suda W."/>
            <person name="Oshima K."/>
            <person name="Hattori M."/>
            <person name="Ohkuma M."/>
            <person name="Hosokawa M."/>
            <person name="Miyashita K."/>
            <person name="Thompson F.L."/>
            <person name="Niwa A."/>
            <person name="Sawabe T."/>
            <person name="Sawabe T."/>
        </authorList>
    </citation>
    <scope>NUCLEOTIDE SEQUENCE [LARGE SCALE GENOMIC DNA]</scope>
    <source>
        <strain evidence="10">JCM 19275</strain>
        <strain evidence="9">JCM 19296</strain>
        <strain evidence="15">JCM19275</strain>
        <strain evidence="14">JCM19296</strain>
    </source>
</reference>
<dbReference type="GeneID" id="90595597"/>
<dbReference type="Proteomes" id="UP000028980">
    <property type="component" value="Unassembled WGS sequence"/>
</dbReference>
<evidence type="ECO:0000313" key="10">
    <source>
        <dbReference type="EMBL" id="GAL75765.1"/>
    </source>
</evidence>
<evidence type="ECO:0000313" key="9">
    <source>
        <dbReference type="EMBL" id="GAK77535.1"/>
    </source>
</evidence>
<dbReference type="InterPro" id="IPR022764">
    <property type="entry name" value="Peptidase_S54_rhomboid_dom"/>
</dbReference>
<proteinExistence type="inferred from homology"/>
<evidence type="ECO:0000313" key="14">
    <source>
        <dbReference type="Proteomes" id="UP000028980"/>
    </source>
</evidence>
<dbReference type="GO" id="GO:0016020">
    <property type="term" value="C:membrane"/>
    <property type="evidence" value="ECO:0007669"/>
    <property type="project" value="UniProtKB-SubCell"/>
</dbReference>
<dbReference type="GO" id="GO:0006508">
    <property type="term" value="P:proteolysis"/>
    <property type="evidence" value="ECO:0007669"/>
    <property type="project" value="UniProtKB-KW"/>
</dbReference>
<keyword evidence="6 7" id="KW-0472">Membrane</keyword>
<evidence type="ECO:0000313" key="15">
    <source>
        <dbReference type="Proteomes" id="UP000029647"/>
    </source>
</evidence>
<evidence type="ECO:0000256" key="7">
    <source>
        <dbReference type="SAM" id="Phobius"/>
    </source>
</evidence>
<accession>A0A081DF39</accession>
<reference evidence="12 16" key="3">
    <citation type="submission" date="2018-03" db="EMBL/GenBank/DDBJ databases">
        <title>Genomic Encyclopedia of Archaeal and Bacterial Type Strains, Phase II (KMG-II): from individual species to whole genera.</title>
        <authorList>
            <person name="Goeker M."/>
        </authorList>
    </citation>
    <scope>NUCLEOTIDE SEQUENCE [LARGE SCALE GENOMIC DNA]</scope>
    <source>
        <strain evidence="12 16">DSM 22727</strain>
    </source>
</reference>
<dbReference type="Pfam" id="PF01694">
    <property type="entry name" value="Rhomboid"/>
    <property type="match status" value="1"/>
</dbReference>
<evidence type="ECO:0000313" key="12">
    <source>
        <dbReference type="EMBL" id="PRX13545.1"/>
    </source>
</evidence>
<feature type="domain" description="Peptidase S54 rhomboid" evidence="8">
    <location>
        <begin position="43"/>
        <end position="180"/>
    </location>
</feature>
<name>A0A081DF39_NONUL</name>
<evidence type="ECO:0000256" key="6">
    <source>
        <dbReference type="ARBA" id="ARBA00023136"/>
    </source>
</evidence>
<dbReference type="PANTHER" id="PTHR43731">
    <property type="entry name" value="RHOMBOID PROTEASE"/>
    <property type="match status" value="1"/>
</dbReference>
<dbReference type="PANTHER" id="PTHR43731:SF14">
    <property type="entry name" value="PRESENILIN-ASSOCIATED RHOMBOID-LIKE PROTEIN, MITOCHONDRIAL"/>
    <property type="match status" value="1"/>
</dbReference>
<dbReference type="Proteomes" id="UP000239997">
    <property type="component" value="Unassembled WGS sequence"/>
</dbReference>
<evidence type="ECO:0000313" key="16">
    <source>
        <dbReference type="Proteomes" id="UP000239997"/>
    </source>
</evidence>
<feature type="transmembrane region" description="Helical" evidence="7">
    <location>
        <begin position="165"/>
        <end position="183"/>
    </location>
</feature>
<feature type="transmembrane region" description="Helical" evidence="7">
    <location>
        <begin position="6"/>
        <end position="24"/>
    </location>
</feature>
<dbReference type="EMBL" id="BBNT01000006">
    <property type="protein sequence ID" value="GAL75765.1"/>
    <property type="molecule type" value="Genomic_DNA"/>
</dbReference>
<dbReference type="OrthoDB" id="9813074at2"/>
<keyword evidence="16" id="KW-1185">Reference proteome</keyword>
<evidence type="ECO:0000256" key="4">
    <source>
        <dbReference type="ARBA" id="ARBA00022801"/>
    </source>
</evidence>
<keyword evidence="3 7" id="KW-0812">Transmembrane</keyword>
<keyword evidence="5 7" id="KW-1133">Transmembrane helix</keyword>